<evidence type="ECO:0000259" key="14">
    <source>
        <dbReference type="Pfam" id="PF04039"/>
    </source>
</evidence>
<dbReference type="PANTHER" id="PTHR43373:SF1">
    <property type="entry name" value="NA(+)_H(+) ANTIPORTER SUBUNIT A"/>
    <property type="match status" value="1"/>
</dbReference>
<dbReference type="Proteomes" id="UP000248606">
    <property type="component" value="Unassembled WGS sequence"/>
</dbReference>
<evidence type="ECO:0000259" key="16">
    <source>
        <dbReference type="Pfam" id="PF20501"/>
    </source>
</evidence>
<evidence type="ECO:0000256" key="8">
    <source>
        <dbReference type="ARBA" id="ARBA00023136"/>
    </source>
</evidence>
<feature type="domain" description="NADH-Ubiquinone oxidoreductase (complex I) chain 5 N-terminal" evidence="13">
    <location>
        <begin position="73"/>
        <end position="112"/>
    </location>
</feature>
<keyword evidence="5 9" id="KW-0812">Transmembrane</keyword>
<feature type="transmembrane region" description="Helical" evidence="11">
    <location>
        <begin position="652"/>
        <end position="673"/>
    </location>
</feature>
<feature type="transmembrane region" description="Helical" evidence="11">
    <location>
        <begin position="418"/>
        <end position="439"/>
    </location>
</feature>
<feature type="transmembrane region" description="Helical" evidence="11">
    <location>
        <begin position="705"/>
        <end position="726"/>
    </location>
</feature>
<feature type="transmembrane region" description="Helical" evidence="11">
    <location>
        <begin position="680"/>
        <end position="699"/>
    </location>
</feature>
<dbReference type="InterPro" id="IPR001750">
    <property type="entry name" value="ND/Mrp_TM"/>
</dbReference>
<feature type="transmembrane region" description="Helical" evidence="11">
    <location>
        <begin position="12"/>
        <end position="29"/>
    </location>
</feature>
<feature type="compositionally biased region" description="Low complexity" evidence="10">
    <location>
        <begin position="1033"/>
        <end position="1062"/>
    </location>
</feature>
<dbReference type="InterPro" id="IPR050616">
    <property type="entry name" value="CPA3_Na-H_Antiporter_A"/>
</dbReference>
<feature type="transmembrane region" description="Helical" evidence="11">
    <location>
        <begin position="620"/>
        <end position="640"/>
    </location>
</feature>
<feature type="region of interest" description="Disordered" evidence="10">
    <location>
        <begin position="1033"/>
        <end position="1070"/>
    </location>
</feature>
<sequence length="1070" mass="114963">MLLKESGSVLALYSLVTLLLTIAATPLLTRLMGRNAGWVIALIDLILACLYAPHGSSLLNGETLTADIPWISYWDIHIRLRLDALSWFFAMLALVIGAIVMAYSTRYFHSHDHAGKPLHHTSFFLLMVIFTFSMILLVTADDLILLFIGWELTSLMSFMLIGRSGHAGEAGSLRTLFLTFTGGVFFLIATVVTISLTGTTNLTQALASDAWITRPGMTTTVAVFVAIGAFTKSAQFPFHLWLPEAMAAESPVSAYLHAAAVVKAGIYVLLRFSAVFRLNLTWQILLVVIGMFTAVMGALFALQKTDLKKLLAYSTVSQLGWIVTTIGIGTHAALTAALLHTLAHALFKSGLFMSIGALQHATGTRDIRRLPPMWKHTPVLMVVTVIGAIGMAGIPPTLGFVSKESMLSAFLNGWGGNAGAIVLTIVGVLGAALTVAYSFRIILGGFFDGDRAVAHDTAAGTTASAAADHSTAAHTDHDGYELVLHKIPWVLTFFAALPAIAGLPLYFVVPKLGNPFSRIAECAINTHTASYRDALLHHGAQIHPTQLHLLTANWVLLLSVIAIVIGVLLVWQRKRVDALLRRELLPHTGAENLATIWKGMHWAGSMAGAPTRSDSPTRHVGAFVTVLALLAATVTVSRYTGHIHFPERLPGVNRPIDLVVLIIVLAGSAAAIVTRSRLAAVVLLGVVGVGITLQIFALGAPDVGLTQLLVEIISTVMYMLVLRRLPRTFQKASRRRKISAGIIAVLSGLGAFGAVMVFTARRDRSSLSQYFLDHGPDLTTGKNVTNTIINEFRGFDTFGEMAVLGVTGLAIAAVLLSVHPEYRRTGSASFHLIRKELRERVECNGRVVLPTSYSYRDGITNSYPLRIFTAILSPVLVVTAIVVFLRGHQEPGGGFIAGLILATLLVLVWLSTPVDRPLTRRRTPPILVATGISIATITGLIGFFTTETHTVNDSVSSHSFLSPQHWNIPVLGSVPSATFFDFGITLCVLGMVLTALNLLGSGQSPYGAPSVEVWPPYDPLRIDPLKERPLTLAASRAAAASTAPPDTDDTTTAPQTTQPQTTEQTGGEEQ</sequence>
<feature type="domain" description="NADH:quinone oxidoreductase/Mrp antiporter transmembrane" evidence="12">
    <location>
        <begin position="140"/>
        <end position="428"/>
    </location>
</feature>
<feature type="domain" description="MrpA C-terminal/MbhD" evidence="15">
    <location>
        <begin position="663"/>
        <end position="727"/>
    </location>
</feature>
<feature type="transmembrane region" description="Helical" evidence="11">
    <location>
        <begin position="926"/>
        <end position="945"/>
    </location>
</feature>
<dbReference type="InterPro" id="IPR007182">
    <property type="entry name" value="MnhB"/>
</dbReference>
<feature type="transmembrane region" description="Helical" evidence="11">
    <location>
        <begin position="979"/>
        <end position="999"/>
    </location>
</feature>
<dbReference type="AlphaFoldDB" id="A0A2W5K0Z1"/>
<dbReference type="NCBIfam" id="NF009290">
    <property type="entry name" value="PRK12650.1"/>
    <property type="match status" value="1"/>
</dbReference>
<dbReference type="InterPro" id="IPR025383">
    <property type="entry name" value="MrpA_C/MbhD"/>
</dbReference>
<feature type="transmembrane region" description="Helical" evidence="11">
    <location>
        <begin position="84"/>
        <end position="105"/>
    </location>
</feature>
<evidence type="ECO:0000256" key="10">
    <source>
        <dbReference type="SAM" id="MobiDB-lite"/>
    </source>
</evidence>
<evidence type="ECO:0000256" key="2">
    <source>
        <dbReference type="ARBA" id="ARBA00022448"/>
    </source>
</evidence>
<evidence type="ECO:0000313" key="17">
    <source>
        <dbReference type="EMBL" id="PZP88466.1"/>
    </source>
</evidence>
<dbReference type="PANTHER" id="PTHR43373">
    <property type="entry name" value="NA(+)/H(+) ANTIPORTER SUBUNIT"/>
    <property type="match status" value="1"/>
</dbReference>
<keyword evidence="2" id="KW-0813">Transport</keyword>
<dbReference type="GO" id="GO:0015297">
    <property type="term" value="F:antiporter activity"/>
    <property type="evidence" value="ECO:0007669"/>
    <property type="project" value="UniProtKB-KW"/>
</dbReference>
<accession>A0A2W5K0Z1</accession>
<evidence type="ECO:0000313" key="18">
    <source>
        <dbReference type="Proteomes" id="UP000248606"/>
    </source>
</evidence>
<evidence type="ECO:0000259" key="12">
    <source>
        <dbReference type="Pfam" id="PF00361"/>
    </source>
</evidence>
<keyword evidence="8 11" id="KW-0472">Membrane</keyword>
<feature type="domain" description="Na+/H+ antiporter MnhB subunit-related protein" evidence="14">
    <location>
        <begin position="865"/>
        <end position="994"/>
    </location>
</feature>
<feature type="domain" description="MrpA C-terminal/MbhE" evidence="16">
    <location>
        <begin position="736"/>
        <end position="820"/>
    </location>
</feature>
<keyword evidence="7" id="KW-0406">Ion transport</keyword>
<dbReference type="Pfam" id="PF00662">
    <property type="entry name" value="Proton_antipo_N"/>
    <property type="match status" value="1"/>
</dbReference>
<evidence type="ECO:0000259" key="13">
    <source>
        <dbReference type="Pfam" id="PF00662"/>
    </source>
</evidence>
<evidence type="ECO:0000256" key="5">
    <source>
        <dbReference type="ARBA" id="ARBA00022692"/>
    </source>
</evidence>
<keyword evidence="3" id="KW-0050">Antiport</keyword>
<comment type="caution">
    <text evidence="17">The sequence shown here is derived from an EMBL/GenBank/DDBJ whole genome shotgun (WGS) entry which is preliminary data.</text>
</comment>
<organism evidence="17 18">
    <name type="scientific">Lawsonella clevelandensis</name>
    <dbReference type="NCBI Taxonomy" id="1528099"/>
    <lineage>
        <taxon>Bacteria</taxon>
        <taxon>Bacillati</taxon>
        <taxon>Actinomycetota</taxon>
        <taxon>Actinomycetes</taxon>
        <taxon>Mycobacteriales</taxon>
        <taxon>Lawsonellaceae</taxon>
        <taxon>Lawsonella</taxon>
    </lineage>
</organism>
<feature type="transmembrane region" description="Helical" evidence="11">
    <location>
        <begin position="117"/>
        <end position="137"/>
    </location>
</feature>
<feature type="transmembrane region" description="Helical" evidence="11">
    <location>
        <begin position="173"/>
        <end position="196"/>
    </location>
</feature>
<evidence type="ECO:0000259" key="15">
    <source>
        <dbReference type="Pfam" id="PF13244"/>
    </source>
</evidence>
<feature type="transmembrane region" description="Helical" evidence="11">
    <location>
        <begin position="379"/>
        <end position="398"/>
    </location>
</feature>
<dbReference type="Pfam" id="PF20501">
    <property type="entry name" value="MbhE"/>
    <property type="match status" value="1"/>
</dbReference>
<dbReference type="GO" id="GO:0005886">
    <property type="term" value="C:plasma membrane"/>
    <property type="evidence" value="ECO:0007669"/>
    <property type="project" value="UniProtKB-SubCell"/>
</dbReference>
<keyword evidence="6 11" id="KW-1133">Transmembrane helix</keyword>
<feature type="transmembrane region" description="Helical" evidence="11">
    <location>
        <begin position="280"/>
        <end position="303"/>
    </location>
</feature>
<keyword evidence="4" id="KW-1003">Cell membrane</keyword>
<evidence type="ECO:0000256" key="7">
    <source>
        <dbReference type="ARBA" id="ARBA00023065"/>
    </source>
</evidence>
<evidence type="ECO:0000256" key="9">
    <source>
        <dbReference type="RuleBase" id="RU000320"/>
    </source>
</evidence>
<feature type="transmembrane region" description="Helical" evidence="11">
    <location>
        <begin position="337"/>
        <end position="358"/>
    </location>
</feature>
<feature type="transmembrane region" description="Helical" evidence="11">
    <location>
        <begin position="801"/>
        <end position="818"/>
    </location>
</feature>
<feature type="transmembrane region" description="Helical" evidence="11">
    <location>
        <begin position="738"/>
        <end position="760"/>
    </location>
</feature>
<protein>
    <submittedName>
        <fullName evidence="17">Cation:proton antiporter</fullName>
    </submittedName>
</protein>
<feature type="transmembrane region" description="Helical" evidence="11">
    <location>
        <begin position="143"/>
        <end position="161"/>
    </location>
</feature>
<feature type="transmembrane region" description="Helical" evidence="11">
    <location>
        <begin position="36"/>
        <end position="54"/>
    </location>
</feature>
<comment type="subcellular location">
    <subcellularLocation>
        <location evidence="1">Cell membrane</location>
        <topology evidence="1">Multi-pass membrane protein</topology>
    </subcellularLocation>
    <subcellularLocation>
        <location evidence="9">Membrane</location>
        <topology evidence="9">Multi-pass membrane protein</topology>
    </subcellularLocation>
</comment>
<dbReference type="InterPro" id="IPR001516">
    <property type="entry name" value="Proton_antipo_N"/>
</dbReference>
<dbReference type="Pfam" id="PF00361">
    <property type="entry name" value="Proton_antipo_M"/>
    <property type="match status" value="1"/>
</dbReference>
<feature type="transmembrane region" description="Helical" evidence="11">
    <location>
        <begin position="216"/>
        <end position="242"/>
    </location>
</feature>
<feature type="transmembrane region" description="Helical" evidence="11">
    <location>
        <begin position="554"/>
        <end position="571"/>
    </location>
</feature>
<dbReference type="InterPro" id="IPR046806">
    <property type="entry name" value="MrpA_C/MbhE"/>
</dbReference>
<evidence type="ECO:0000256" key="3">
    <source>
        <dbReference type="ARBA" id="ARBA00022449"/>
    </source>
</evidence>
<dbReference type="Pfam" id="PF04039">
    <property type="entry name" value="MnhB"/>
    <property type="match status" value="1"/>
</dbReference>
<dbReference type="Pfam" id="PF13244">
    <property type="entry name" value="MbhD"/>
    <property type="match status" value="1"/>
</dbReference>
<feature type="transmembrane region" description="Helical" evidence="11">
    <location>
        <begin position="865"/>
        <end position="887"/>
    </location>
</feature>
<evidence type="ECO:0000256" key="4">
    <source>
        <dbReference type="ARBA" id="ARBA00022475"/>
    </source>
</evidence>
<dbReference type="GO" id="GO:0006811">
    <property type="term" value="P:monoatomic ion transport"/>
    <property type="evidence" value="ECO:0007669"/>
    <property type="project" value="UniProtKB-KW"/>
</dbReference>
<proteinExistence type="predicted"/>
<dbReference type="PRINTS" id="PR01434">
    <property type="entry name" value="NADHDHGNASE5"/>
</dbReference>
<gene>
    <name evidence="17" type="ORF">DI579_06260</name>
</gene>
<reference evidence="17 18" key="1">
    <citation type="submission" date="2017-08" db="EMBL/GenBank/DDBJ databases">
        <title>Infants hospitalized years apart are colonized by the same room-sourced microbial strains.</title>
        <authorList>
            <person name="Brooks B."/>
            <person name="Olm M.R."/>
            <person name="Firek B.A."/>
            <person name="Baker R."/>
            <person name="Thomas B.C."/>
            <person name="Morowitz M.J."/>
            <person name="Banfield J.F."/>
        </authorList>
    </citation>
    <scope>NUCLEOTIDE SEQUENCE [LARGE SCALE GENOMIC DNA]</scope>
    <source>
        <strain evidence="17">S2_006_000_R1_57</strain>
    </source>
</reference>
<evidence type="ECO:0000256" key="1">
    <source>
        <dbReference type="ARBA" id="ARBA00004651"/>
    </source>
</evidence>
<feature type="transmembrane region" description="Helical" evidence="11">
    <location>
        <begin position="893"/>
        <end position="914"/>
    </location>
</feature>
<feature type="transmembrane region" description="Helical" evidence="11">
    <location>
        <begin position="310"/>
        <end position="331"/>
    </location>
</feature>
<evidence type="ECO:0000256" key="11">
    <source>
        <dbReference type="SAM" id="Phobius"/>
    </source>
</evidence>
<name>A0A2W5K0Z1_9ACTN</name>
<feature type="transmembrane region" description="Helical" evidence="11">
    <location>
        <begin position="489"/>
        <end position="509"/>
    </location>
</feature>
<evidence type="ECO:0000256" key="6">
    <source>
        <dbReference type="ARBA" id="ARBA00022989"/>
    </source>
</evidence>
<dbReference type="EMBL" id="QFOZ01000011">
    <property type="protein sequence ID" value="PZP88466.1"/>
    <property type="molecule type" value="Genomic_DNA"/>
</dbReference>